<keyword evidence="4" id="KW-0862">Zinc</keyword>
<feature type="domain" description="Glutamyl/glutaminyl-tRNA synthetase class Ib catalytic" evidence="9">
    <location>
        <begin position="176"/>
        <end position="273"/>
    </location>
</feature>
<dbReference type="GO" id="GO:0005524">
    <property type="term" value="F:ATP binding"/>
    <property type="evidence" value="ECO:0007669"/>
    <property type="project" value="UniProtKB-KW"/>
</dbReference>
<protein>
    <submittedName>
        <fullName evidence="10">tRNA glutamyl-Q(34) synthetase GluQRS</fullName>
        <ecNumber evidence="10">6.1.1.-</ecNumber>
    </submittedName>
</protein>
<evidence type="ECO:0000256" key="8">
    <source>
        <dbReference type="SAM" id="MobiDB-lite"/>
    </source>
</evidence>
<accession>A0A9E6RES7</accession>
<keyword evidence="11" id="KW-1185">Reference proteome</keyword>
<evidence type="ECO:0000256" key="4">
    <source>
        <dbReference type="ARBA" id="ARBA00022833"/>
    </source>
</evidence>
<dbReference type="InterPro" id="IPR014729">
    <property type="entry name" value="Rossmann-like_a/b/a_fold"/>
</dbReference>
<dbReference type="GO" id="GO:0004818">
    <property type="term" value="F:glutamate-tRNA ligase activity"/>
    <property type="evidence" value="ECO:0007669"/>
    <property type="project" value="TreeGrafter"/>
</dbReference>
<dbReference type="PROSITE" id="PS00178">
    <property type="entry name" value="AA_TRNA_LIGASE_I"/>
    <property type="match status" value="1"/>
</dbReference>
<keyword evidence="7" id="KW-0648">Protein biosynthesis</keyword>
<dbReference type="RefSeq" id="WP_261405589.1">
    <property type="nucleotide sequence ID" value="NZ_CP081869.1"/>
</dbReference>
<dbReference type="Proteomes" id="UP000825701">
    <property type="component" value="Chromosome"/>
</dbReference>
<evidence type="ECO:0000313" key="10">
    <source>
        <dbReference type="EMBL" id="QZO02184.1"/>
    </source>
</evidence>
<dbReference type="InterPro" id="IPR000924">
    <property type="entry name" value="Glu/Gln-tRNA-synth"/>
</dbReference>
<dbReference type="NCBIfam" id="NF004315">
    <property type="entry name" value="PRK05710.1-4"/>
    <property type="match status" value="1"/>
</dbReference>
<dbReference type="Pfam" id="PF00749">
    <property type="entry name" value="tRNA-synt_1c"/>
    <property type="match status" value="2"/>
</dbReference>
<feature type="compositionally biased region" description="Basic and acidic residues" evidence="8">
    <location>
        <begin position="116"/>
        <end position="126"/>
    </location>
</feature>
<feature type="region of interest" description="Disordered" evidence="8">
    <location>
        <begin position="116"/>
        <end position="140"/>
    </location>
</feature>
<dbReference type="InterPro" id="IPR001412">
    <property type="entry name" value="aa-tRNA-synth_I_CS"/>
</dbReference>
<name>A0A9E6RES7_9HYPH</name>
<organism evidence="10 11">
    <name type="scientific">Chenggangzhangella methanolivorans</name>
    <dbReference type="NCBI Taxonomy" id="1437009"/>
    <lineage>
        <taxon>Bacteria</taxon>
        <taxon>Pseudomonadati</taxon>
        <taxon>Pseudomonadota</taxon>
        <taxon>Alphaproteobacteria</taxon>
        <taxon>Hyphomicrobiales</taxon>
        <taxon>Methylopilaceae</taxon>
        <taxon>Chenggangzhangella</taxon>
    </lineage>
</organism>
<evidence type="ECO:0000256" key="1">
    <source>
        <dbReference type="ARBA" id="ARBA00022598"/>
    </source>
</evidence>
<proteinExistence type="inferred from homology"/>
<keyword evidence="5 7" id="KW-0067">ATP-binding</keyword>
<evidence type="ECO:0000256" key="3">
    <source>
        <dbReference type="ARBA" id="ARBA00022741"/>
    </source>
</evidence>
<sequence>MPPIFRFAPSPTGHLHLGHALSALCVWREAEKVGGTVLLRIEDIDPQRSRPEHVAAICEDLDWLGLRWDGEIRRQSEHLDDHRAALDRLAAAGLVYPCRLTRADIAAALARIERETGAPWPRDPDGTPRLPIPGAEPSPDETRKAIRLDMAKALVALGGETLTWRESGCGPAGETGPVVADPSRWGDVILARKETPTSYHLAVVVDDALQGVTHVVRGQDMFYATAVHRLLQRLIGLPEPSYRHHRLVSDADGAKLAKSRGSKSLRELRADGWSKDDVIAAVDALLRVDVLKSSA</sequence>
<comment type="similarity">
    <text evidence="7">Belongs to the class-I aminoacyl-tRNA synthetase family.</text>
</comment>
<dbReference type="GO" id="GO:0006424">
    <property type="term" value="P:glutamyl-tRNA aminoacylation"/>
    <property type="evidence" value="ECO:0007669"/>
    <property type="project" value="TreeGrafter"/>
</dbReference>
<keyword evidence="3 7" id="KW-0547">Nucleotide-binding</keyword>
<dbReference type="Gene3D" id="3.40.50.620">
    <property type="entry name" value="HUPs"/>
    <property type="match status" value="1"/>
</dbReference>
<keyword evidence="6 7" id="KW-0030">Aminoacyl-tRNA synthetase</keyword>
<dbReference type="KEGG" id="cmet:K6K41_13595"/>
<dbReference type="SUPFAM" id="SSF52374">
    <property type="entry name" value="Nucleotidylyl transferase"/>
    <property type="match status" value="1"/>
</dbReference>
<evidence type="ECO:0000256" key="7">
    <source>
        <dbReference type="RuleBase" id="RU363037"/>
    </source>
</evidence>
<dbReference type="PRINTS" id="PR00987">
    <property type="entry name" value="TRNASYNTHGLU"/>
</dbReference>
<dbReference type="InterPro" id="IPR049940">
    <property type="entry name" value="GluQ/Sye"/>
</dbReference>
<dbReference type="PANTHER" id="PTHR43311:SF1">
    <property type="entry name" value="GLUTAMYL-Q TRNA(ASP) SYNTHETASE"/>
    <property type="match status" value="1"/>
</dbReference>
<gene>
    <name evidence="10" type="primary">gluQRS</name>
    <name evidence="10" type="ORF">K6K41_13595</name>
</gene>
<keyword evidence="1 7" id="KW-0436">Ligase</keyword>
<keyword evidence="2" id="KW-0479">Metal-binding</keyword>
<feature type="domain" description="Glutamyl/glutaminyl-tRNA synthetase class Ib catalytic" evidence="9">
    <location>
        <begin position="6"/>
        <end position="107"/>
    </location>
</feature>
<evidence type="ECO:0000256" key="6">
    <source>
        <dbReference type="ARBA" id="ARBA00023146"/>
    </source>
</evidence>
<dbReference type="EMBL" id="CP081869">
    <property type="protein sequence ID" value="QZO02184.1"/>
    <property type="molecule type" value="Genomic_DNA"/>
</dbReference>
<evidence type="ECO:0000259" key="9">
    <source>
        <dbReference type="Pfam" id="PF00749"/>
    </source>
</evidence>
<dbReference type="EC" id="6.1.1.-" evidence="10"/>
<evidence type="ECO:0000313" key="11">
    <source>
        <dbReference type="Proteomes" id="UP000825701"/>
    </source>
</evidence>
<dbReference type="GO" id="GO:0005829">
    <property type="term" value="C:cytosol"/>
    <property type="evidence" value="ECO:0007669"/>
    <property type="project" value="TreeGrafter"/>
</dbReference>
<dbReference type="AlphaFoldDB" id="A0A9E6RES7"/>
<evidence type="ECO:0000256" key="2">
    <source>
        <dbReference type="ARBA" id="ARBA00022723"/>
    </source>
</evidence>
<dbReference type="PANTHER" id="PTHR43311">
    <property type="entry name" value="GLUTAMATE--TRNA LIGASE"/>
    <property type="match status" value="1"/>
</dbReference>
<reference evidence="10" key="1">
    <citation type="submission" date="2021-08" db="EMBL/GenBank/DDBJ databases">
        <authorList>
            <person name="Zhang H."/>
            <person name="Xu M."/>
            <person name="Yu Z."/>
            <person name="Yang L."/>
            <person name="Cai Y."/>
        </authorList>
    </citation>
    <scope>NUCLEOTIDE SEQUENCE</scope>
    <source>
        <strain evidence="10">CHL1</strain>
    </source>
</reference>
<dbReference type="InterPro" id="IPR020058">
    <property type="entry name" value="Glu/Gln-tRNA-synth_Ib_cat-dom"/>
</dbReference>
<evidence type="ECO:0000256" key="5">
    <source>
        <dbReference type="ARBA" id="ARBA00022840"/>
    </source>
</evidence>